<keyword evidence="3 7" id="KW-0597">Phosphoprotein</keyword>
<keyword evidence="5 7" id="KW-0443">Lipid metabolism</keyword>
<comment type="pathway">
    <text evidence="7">Lipid metabolism; fatty acid biosynthesis.</text>
</comment>
<dbReference type="PROSITE" id="PS50075">
    <property type="entry name" value="CARRIER"/>
    <property type="match status" value="1"/>
</dbReference>
<dbReference type="GO" id="GO:0005829">
    <property type="term" value="C:cytosol"/>
    <property type="evidence" value="ECO:0007669"/>
    <property type="project" value="TreeGrafter"/>
</dbReference>
<evidence type="ECO:0000256" key="1">
    <source>
        <dbReference type="ARBA" id="ARBA00022450"/>
    </source>
</evidence>
<keyword evidence="10" id="KW-1185">Reference proteome</keyword>
<evidence type="ECO:0000256" key="3">
    <source>
        <dbReference type="ARBA" id="ARBA00022553"/>
    </source>
</evidence>
<accession>A0A074MEY7</accession>
<dbReference type="Pfam" id="PF00550">
    <property type="entry name" value="PP-binding"/>
    <property type="match status" value="1"/>
</dbReference>
<comment type="caution">
    <text evidence="9">The sequence shown here is derived from an EMBL/GenBank/DDBJ whole genome shotgun (WGS) entry which is preliminary data.</text>
</comment>
<comment type="PTM">
    <text evidence="7">4'-phosphopantetheine is transferred from CoA to a specific serine of apo-ACP by AcpS. This modification is essential for activity because fatty acids are bound in thioester linkage to the sulfhydryl of the prosthetic group.</text>
</comment>
<keyword evidence="6 7" id="KW-0275">Fatty acid biosynthesis</keyword>
<dbReference type="InterPro" id="IPR006162">
    <property type="entry name" value="Ppantetheine_attach_site"/>
</dbReference>
<dbReference type="eggNOG" id="COG0236">
    <property type="taxonomic scope" value="Bacteria"/>
</dbReference>
<evidence type="ECO:0000313" key="10">
    <source>
        <dbReference type="Proteomes" id="UP000027931"/>
    </source>
</evidence>
<dbReference type="Gene3D" id="1.10.1200.10">
    <property type="entry name" value="ACP-like"/>
    <property type="match status" value="1"/>
</dbReference>
<dbReference type="RefSeq" id="WP_038084876.1">
    <property type="nucleotide sequence ID" value="NZ_JMIR01000004.1"/>
</dbReference>
<dbReference type="GO" id="GO:0016020">
    <property type="term" value="C:membrane"/>
    <property type="evidence" value="ECO:0007669"/>
    <property type="project" value="GOC"/>
</dbReference>
<reference evidence="9 10" key="1">
    <citation type="journal article" date="2013" name="Int. J. Syst. Evol. Microbiol.">
        <title>Tumebacillus flagellatus sp. nov., an alpha-amylase/pullulanase-producing bacterium isolated from cassava wastewater.</title>
        <authorList>
            <person name="Wang Q."/>
            <person name="Xie N."/>
            <person name="Qin Y."/>
            <person name="Shen N."/>
            <person name="Zhu J."/>
            <person name="Mi H."/>
            <person name="Huang R."/>
        </authorList>
    </citation>
    <scope>NUCLEOTIDE SEQUENCE [LARGE SCALE GENOMIC DNA]</scope>
    <source>
        <strain evidence="9 10">GST4</strain>
    </source>
</reference>
<keyword evidence="2 7" id="KW-0444">Lipid biosynthesis</keyword>
<evidence type="ECO:0000256" key="7">
    <source>
        <dbReference type="HAMAP-Rule" id="MF_01217"/>
    </source>
</evidence>
<dbReference type="HAMAP" id="MF_01217">
    <property type="entry name" value="Acyl_carrier"/>
    <property type="match status" value="1"/>
</dbReference>
<evidence type="ECO:0000256" key="4">
    <source>
        <dbReference type="ARBA" id="ARBA00022832"/>
    </source>
</evidence>
<feature type="modified residue" description="O-(pantetheine 4'-phosphoryl)serine" evidence="7">
    <location>
        <position position="43"/>
    </location>
</feature>
<evidence type="ECO:0000256" key="5">
    <source>
        <dbReference type="ARBA" id="ARBA00023098"/>
    </source>
</evidence>
<dbReference type="EMBL" id="JMIR01000004">
    <property type="protein sequence ID" value="KEO84352.1"/>
    <property type="molecule type" value="Genomic_DNA"/>
</dbReference>
<dbReference type="SUPFAM" id="SSF47336">
    <property type="entry name" value="ACP-like"/>
    <property type="match status" value="1"/>
</dbReference>
<dbReference type="InterPro" id="IPR036736">
    <property type="entry name" value="ACP-like_sf"/>
</dbReference>
<dbReference type="PANTHER" id="PTHR20863">
    <property type="entry name" value="ACYL CARRIER PROTEIN"/>
    <property type="match status" value="1"/>
</dbReference>
<organism evidence="9 10">
    <name type="scientific">Tumebacillus flagellatus</name>
    <dbReference type="NCBI Taxonomy" id="1157490"/>
    <lineage>
        <taxon>Bacteria</taxon>
        <taxon>Bacillati</taxon>
        <taxon>Bacillota</taxon>
        <taxon>Bacilli</taxon>
        <taxon>Bacillales</taxon>
        <taxon>Alicyclobacillaceae</taxon>
        <taxon>Tumebacillus</taxon>
    </lineage>
</organism>
<comment type="subcellular location">
    <subcellularLocation>
        <location evidence="7">Cytoplasm</location>
    </subcellularLocation>
</comment>
<feature type="domain" description="Carrier" evidence="8">
    <location>
        <begin position="8"/>
        <end position="83"/>
    </location>
</feature>
<keyword evidence="1 7" id="KW-0596">Phosphopantetheine</keyword>
<evidence type="ECO:0000256" key="2">
    <source>
        <dbReference type="ARBA" id="ARBA00022516"/>
    </source>
</evidence>
<evidence type="ECO:0000313" key="9">
    <source>
        <dbReference type="EMBL" id="KEO84352.1"/>
    </source>
</evidence>
<gene>
    <name evidence="7" type="primary">acpP</name>
    <name evidence="9" type="ORF">EL26_04395</name>
</gene>
<dbReference type="UniPathway" id="UPA00094"/>
<name>A0A074MEY7_9BACL</name>
<evidence type="ECO:0000259" key="8">
    <source>
        <dbReference type="PROSITE" id="PS50075"/>
    </source>
</evidence>
<dbReference type="GO" id="GO:0000036">
    <property type="term" value="F:acyl carrier activity"/>
    <property type="evidence" value="ECO:0007669"/>
    <property type="project" value="UniProtKB-UniRule"/>
</dbReference>
<comment type="similarity">
    <text evidence="7">Belongs to the acyl carrier protein (ACP) family.</text>
</comment>
<dbReference type="InterPro" id="IPR009081">
    <property type="entry name" value="PP-bd_ACP"/>
</dbReference>
<dbReference type="AlphaFoldDB" id="A0A074MEY7"/>
<sequence>MTQTHVLTPNFESFASAVAERLNLDAEKIQPDAFWVRDVGVSSVDIVKVVMLIRQKFGVKVPTTAAGKIKTVQDAFQLLEGAFA</sequence>
<dbReference type="InterPro" id="IPR003231">
    <property type="entry name" value="ACP"/>
</dbReference>
<dbReference type="PANTHER" id="PTHR20863:SF76">
    <property type="entry name" value="CARRIER DOMAIN-CONTAINING PROTEIN"/>
    <property type="match status" value="1"/>
</dbReference>
<comment type="function">
    <text evidence="7">Carrier of the growing fatty acid chain in fatty acid biosynthesis.</text>
</comment>
<keyword evidence="4 7" id="KW-0276">Fatty acid metabolism</keyword>
<proteinExistence type="inferred from homology"/>
<dbReference type="GO" id="GO:0000035">
    <property type="term" value="F:acyl binding"/>
    <property type="evidence" value="ECO:0007669"/>
    <property type="project" value="TreeGrafter"/>
</dbReference>
<dbReference type="GO" id="GO:0009245">
    <property type="term" value="P:lipid A biosynthetic process"/>
    <property type="evidence" value="ECO:0007669"/>
    <property type="project" value="TreeGrafter"/>
</dbReference>
<evidence type="ECO:0000256" key="6">
    <source>
        <dbReference type="ARBA" id="ARBA00023160"/>
    </source>
</evidence>
<protein>
    <recommendedName>
        <fullName evidence="7">Acyl carrier protein</fullName>
        <shortName evidence="7">ACP</shortName>
    </recommendedName>
</protein>
<dbReference type="Proteomes" id="UP000027931">
    <property type="component" value="Unassembled WGS sequence"/>
</dbReference>
<dbReference type="STRING" id="1157490.EL26_04395"/>
<keyword evidence="7" id="KW-0963">Cytoplasm</keyword>
<dbReference type="PROSITE" id="PS00012">
    <property type="entry name" value="PHOSPHOPANTETHEINE"/>
    <property type="match status" value="1"/>
</dbReference>